<comment type="caution">
    <text evidence="5">The sequence shown here is derived from an EMBL/GenBank/DDBJ whole genome shotgun (WGS) entry which is preliminary data.</text>
</comment>
<dbReference type="InParanoid" id="A0A151ZGN1"/>
<evidence type="ECO:0000256" key="2">
    <source>
        <dbReference type="ARBA" id="ARBA00022723"/>
    </source>
</evidence>
<evidence type="ECO:0000313" key="6">
    <source>
        <dbReference type="Proteomes" id="UP000076078"/>
    </source>
</evidence>
<comment type="similarity">
    <text evidence="1">Belongs to the Gfa family.</text>
</comment>
<feature type="domain" description="CENP-V/GFA" evidence="4">
    <location>
        <begin position="30"/>
        <end position="147"/>
    </location>
</feature>
<gene>
    <name evidence="5" type="ORF">DLAC_05693</name>
</gene>
<organism evidence="5 6">
    <name type="scientific">Tieghemostelium lacteum</name>
    <name type="common">Slime mold</name>
    <name type="synonym">Dictyostelium lacteum</name>
    <dbReference type="NCBI Taxonomy" id="361077"/>
    <lineage>
        <taxon>Eukaryota</taxon>
        <taxon>Amoebozoa</taxon>
        <taxon>Evosea</taxon>
        <taxon>Eumycetozoa</taxon>
        <taxon>Dictyostelia</taxon>
        <taxon>Dictyosteliales</taxon>
        <taxon>Raperosteliaceae</taxon>
        <taxon>Tieghemostelium</taxon>
    </lineage>
</organism>
<proteinExistence type="inferred from homology"/>
<dbReference type="SUPFAM" id="SSF51316">
    <property type="entry name" value="Mss4-like"/>
    <property type="match status" value="1"/>
</dbReference>
<keyword evidence="2" id="KW-0479">Metal-binding</keyword>
<dbReference type="PANTHER" id="PTHR28620:SF1">
    <property type="entry name" value="CENP-V_GFA DOMAIN-CONTAINING PROTEIN"/>
    <property type="match status" value="1"/>
</dbReference>
<dbReference type="Gene3D" id="2.170.150.70">
    <property type="match status" value="1"/>
</dbReference>
<dbReference type="STRING" id="361077.A0A151ZGN1"/>
<dbReference type="OMA" id="PYPNGSW"/>
<evidence type="ECO:0000256" key="3">
    <source>
        <dbReference type="ARBA" id="ARBA00022833"/>
    </source>
</evidence>
<dbReference type="AlphaFoldDB" id="A0A151ZGN1"/>
<evidence type="ECO:0000313" key="5">
    <source>
        <dbReference type="EMBL" id="KYQ93077.1"/>
    </source>
</evidence>
<name>A0A151ZGN1_TIELA</name>
<reference evidence="5 6" key="1">
    <citation type="submission" date="2015-12" db="EMBL/GenBank/DDBJ databases">
        <title>Dictyostelia acquired genes for synthesis and detection of signals that induce cell-type specialization by lateral gene transfer from prokaryotes.</title>
        <authorList>
            <person name="Gloeckner G."/>
            <person name="Schaap P."/>
        </authorList>
    </citation>
    <scope>NUCLEOTIDE SEQUENCE [LARGE SCALE GENOMIC DNA]</scope>
    <source>
        <strain evidence="5 6">TK</strain>
    </source>
</reference>
<dbReference type="InterPro" id="IPR011057">
    <property type="entry name" value="Mss4-like_sf"/>
</dbReference>
<keyword evidence="3" id="KW-0862">Zinc</keyword>
<dbReference type="EMBL" id="LODT01000028">
    <property type="protein sequence ID" value="KYQ93077.1"/>
    <property type="molecule type" value="Genomic_DNA"/>
</dbReference>
<sequence length="158" mass="18241">MFEIHFNKHLLQTFKMSTTEDQQKQQLKTYNGSCHCKAITYEAEMDLSQGTGKCNCSICFKSRNWIAFIKDVNQFKLLTGKEMLGNYQFGKKTCTHHFCKACGVRVYLYGNMGNFDFICLNVPTIDNLSQKEFSELTIKCSNGASDDFYNQPEFFSHL</sequence>
<keyword evidence="6" id="KW-1185">Reference proteome</keyword>
<dbReference type="GO" id="GO:0046872">
    <property type="term" value="F:metal ion binding"/>
    <property type="evidence" value="ECO:0007669"/>
    <property type="project" value="UniProtKB-KW"/>
</dbReference>
<dbReference type="PROSITE" id="PS51891">
    <property type="entry name" value="CENP_V_GFA"/>
    <property type="match status" value="1"/>
</dbReference>
<accession>A0A151ZGN1</accession>
<protein>
    <submittedName>
        <fullName evidence="5">Glutathione-dependent formaldehyde-activating</fullName>
    </submittedName>
</protein>
<evidence type="ECO:0000259" key="4">
    <source>
        <dbReference type="PROSITE" id="PS51891"/>
    </source>
</evidence>
<dbReference type="Proteomes" id="UP000076078">
    <property type="component" value="Unassembled WGS sequence"/>
</dbReference>
<dbReference type="InterPro" id="IPR052355">
    <property type="entry name" value="CENP-V-like"/>
</dbReference>
<dbReference type="Pfam" id="PF04828">
    <property type="entry name" value="GFA"/>
    <property type="match status" value="1"/>
</dbReference>
<dbReference type="OrthoDB" id="2993351at2759"/>
<dbReference type="PANTHER" id="PTHR28620">
    <property type="entry name" value="CENTROMERE PROTEIN V"/>
    <property type="match status" value="1"/>
</dbReference>
<dbReference type="GO" id="GO:0016846">
    <property type="term" value="F:carbon-sulfur lyase activity"/>
    <property type="evidence" value="ECO:0007669"/>
    <property type="project" value="InterPro"/>
</dbReference>
<dbReference type="InterPro" id="IPR006913">
    <property type="entry name" value="CENP-V/GFA"/>
</dbReference>
<evidence type="ECO:0000256" key="1">
    <source>
        <dbReference type="ARBA" id="ARBA00005495"/>
    </source>
</evidence>